<protein>
    <submittedName>
        <fullName evidence="1">SusD/RagB family nutrient-binding outer membrane lipoprotein</fullName>
    </submittedName>
</protein>
<keyword evidence="1" id="KW-0449">Lipoprotein</keyword>
<evidence type="ECO:0000313" key="2">
    <source>
        <dbReference type="Proteomes" id="UP000251889"/>
    </source>
</evidence>
<accession>A0A364XZL2</accession>
<dbReference type="AlphaFoldDB" id="A0A364XZL2"/>
<sequence length="567" mass="62928">MRNKISSIFSKSIFVLVVIALVSCTSGFDDLNERPNAITPSSASPTGFIGTIERFTFSPDREVWWRAQLIHADRFADHFRFGFNGSWWNDGLGYEYNIDYTDWYWRDYFTRVPANINEYLKIVGEGGAQENENLYAIGLTLKALYYQLMTDSFGDIPYTQVADGVTLAPKYDEQKEIYRQSIADLATAISILGDKTSDVIYNDLLIKDDLIYGGKLDKWKKLANTLRLRMGLRALGAEGADFADAAIKASLAAPLLSDLTDLAKINKDVAQKGFLDDGYNNVWWTFGGLGSKWTVSKSMIDVLRDNNDPRLSKFAKPAAGGAIAFPKTDNAKFDKYYDFLKDQLDNAGVSYSEDITTAQNTITFAANQYYIGQPARLNGNIYSLVNANLFSMPSDYVTGNADRTIDMMPGWVMTPAESELLQAWAKLKGYNTSKTADEHYKAGITLSMAQFGVAGGDASDFIADEDIATLAGTTEQQVAQVATQLWVSHFGNGFEAWATVRKTGYPTSVSAVNNDIDIYYLGSLGENYPQRLRYSSNEAKLNTANVQDAVKRQGADAIATKVWWAKD</sequence>
<dbReference type="InterPro" id="IPR041662">
    <property type="entry name" value="SusD-like_2"/>
</dbReference>
<dbReference type="Pfam" id="PF12771">
    <property type="entry name" value="SusD-like_2"/>
    <property type="match status" value="1"/>
</dbReference>
<dbReference type="OrthoDB" id="843771at2"/>
<dbReference type="PROSITE" id="PS51257">
    <property type="entry name" value="PROKAR_LIPOPROTEIN"/>
    <property type="match status" value="1"/>
</dbReference>
<comment type="caution">
    <text evidence="1">The sequence shown here is derived from an EMBL/GenBank/DDBJ whole genome shotgun (WGS) entry which is preliminary data.</text>
</comment>
<dbReference type="SUPFAM" id="SSF48452">
    <property type="entry name" value="TPR-like"/>
    <property type="match status" value="1"/>
</dbReference>
<dbReference type="InterPro" id="IPR011990">
    <property type="entry name" value="TPR-like_helical_dom_sf"/>
</dbReference>
<dbReference type="Gene3D" id="1.25.40.390">
    <property type="match status" value="1"/>
</dbReference>
<proteinExistence type="predicted"/>
<evidence type="ECO:0000313" key="1">
    <source>
        <dbReference type="EMBL" id="RAV99824.1"/>
    </source>
</evidence>
<keyword evidence="2" id="KW-1185">Reference proteome</keyword>
<dbReference type="Proteomes" id="UP000251889">
    <property type="component" value="Unassembled WGS sequence"/>
</dbReference>
<dbReference type="EMBL" id="QMFY01000009">
    <property type="protein sequence ID" value="RAV99824.1"/>
    <property type="molecule type" value="Genomic_DNA"/>
</dbReference>
<gene>
    <name evidence="1" type="ORF">DQQ10_17430</name>
</gene>
<dbReference type="RefSeq" id="WP_112748171.1">
    <property type="nucleotide sequence ID" value="NZ_QMFY01000009.1"/>
</dbReference>
<organism evidence="1 2">
    <name type="scientific">Pseudochryseolinea flava</name>
    <dbReference type="NCBI Taxonomy" id="2059302"/>
    <lineage>
        <taxon>Bacteria</taxon>
        <taxon>Pseudomonadati</taxon>
        <taxon>Bacteroidota</taxon>
        <taxon>Cytophagia</taxon>
        <taxon>Cytophagales</taxon>
        <taxon>Fulvivirgaceae</taxon>
        <taxon>Pseudochryseolinea</taxon>
    </lineage>
</organism>
<name>A0A364XZL2_9BACT</name>
<reference evidence="1 2" key="1">
    <citation type="submission" date="2018-06" db="EMBL/GenBank/DDBJ databases">
        <title>Chryseolinea flavus sp. nov., a member of the phylum Bacteroidetes isolated from soil.</title>
        <authorList>
            <person name="Li Y."/>
            <person name="Wang J."/>
        </authorList>
    </citation>
    <scope>NUCLEOTIDE SEQUENCE [LARGE SCALE GENOMIC DNA]</scope>
    <source>
        <strain evidence="1 2">SDU1-6</strain>
    </source>
</reference>